<dbReference type="GeneID" id="111814095"/>
<evidence type="ECO:0000313" key="8">
    <source>
        <dbReference type="Proteomes" id="UP000515203"/>
    </source>
</evidence>
<keyword evidence="8" id="KW-1185">Reference proteome</keyword>
<keyword evidence="5" id="KW-1015">Disulfide bond</keyword>
<dbReference type="CTD" id="199800"/>
<gene>
    <name evidence="9" type="primary">Adm5</name>
</gene>
<dbReference type="InterPro" id="IPR051665">
    <property type="entry name" value="Adrenomedullin-reg_peptide"/>
</dbReference>
<dbReference type="AlphaFoldDB" id="A0A6P6DR36"/>
<dbReference type="GO" id="GO:0010460">
    <property type="term" value="P:positive regulation of heart rate"/>
    <property type="evidence" value="ECO:0007669"/>
    <property type="project" value="TreeGrafter"/>
</dbReference>
<evidence type="ECO:0000256" key="4">
    <source>
        <dbReference type="ARBA" id="ARBA00022729"/>
    </source>
</evidence>
<keyword evidence="4 7" id="KW-0732">Signal</keyword>
<feature type="region of interest" description="Disordered" evidence="6">
    <location>
        <begin position="89"/>
        <end position="137"/>
    </location>
</feature>
<feature type="compositionally biased region" description="Basic and acidic residues" evidence="6">
    <location>
        <begin position="93"/>
        <end position="103"/>
    </location>
</feature>
<dbReference type="Proteomes" id="UP000515203">
    <property type="component" value="Unplaced"/>
</dbReference>
<name>A0A6P6DR36_OCTDE</name>
<comment type="similarity">
    <text evidence="2">Belongs to the adrenomedullin family.</text>
</comment>
<dbReference type="PANTHER" id="PTHR23414:SF6">
    <property type="entry name" value="ADRENOMEDULLIN-5-LIKE PROTEIN-RELATED"/>
    <property type="match status" value="1"/>
</dbReference>
<sequence>MSTLYLWPTLSLPGKRQSLLAHGARPPSPVTMAAHVLLLLLAASALGNRDSMDRRPQAQLSQRRGRSCWLGTCQTHLLPHRLAWVRALPAKEPSGKAAREPQDPRSYGRRRRDAPGSARLGLGVPGRRPRPAPSFTP</sequence>
<evidence type="ECO:0000256" key="6">
    <source>
        <dbReference type="SAM" id="MobiDB-lite"/>
    </source>
</evidence>
<dbReference type="GO" id="GO:0007189">
    <property type="term" value="P:adenylate cyclase-activating G protein-coupled receptor signaling pathway"/>
    <property type="evidence" value="ECO:0007669"/>
    <property type="project" value="TreeGrafter"/>
</dbReference>
<dbReference type="InParanoid" id="A0A6P6DR36"/>
<dbReference type="RefSeq" id="XP_023562450.1">
    <property type="nucleotide sequence ID" value="XM_023706682.1"/>
</dbReference>
<organism evidence="8 9">
    <name type="scientific">Octodon degus</name>
    <name type="common">Degu</name>
    <name type="synonym">Sciurus degus</name>
    <dbReference type="NCBI Taxonomy" id="10160"/>
    <lineage>
        <taxon>Eukaryota</taxon>
        <taxon>Metazoa</taxon>
        <taxon>Chordata</taxon>
        <taxon>Craniata</taxon>
        <taxon>Vertebrata</taxon>
        <taxon>Euteleostomi</taxon>
        <taxon>Mammalia</taxon>
        <taxon>Eutheria</taxon>
        <taxon>Euarchontoglires</taxon>
        <taxon>Glires</taxon>
        <taxon>Rodentia</taxon>
        <taxon>Hystricomorpha</taxon>
        <taxon>Octodontidae</taxon>
        <taxon>Octodon</taxon>
    </lineage>
</organism>
<comment type="subcellular location">
    <subcellularLocation>
        <location evidence="1">Secreted</location>
    </subcellularLocation>
</comment>
<dbReference type="PANTHER" id="PTHR23414">
    <property type="entry name" value="ADRENOMEDULLIN, ADM"/>
    <property type="match status" value="1"/>
</dbReference>
<keyword evidence="3" id="KW-0964">Secreted</keyword>
<dbReference type="GO" id="GO:0005576">
    <property type="term" value="C:extracellular region"/>
    <property type="evidence" value="ECO:0007669"/>
    <property type="project" value="UniProtKB-SubCell"/>
</dbReference>
<evidence type="ECO:0000256" key="1">
    <source>
        <dbReference type="ARBA" id="ARBA00004613"/>
    </source>
</evidence>
<evidence type="ECO:0000256" key="5">
    <source>
        <dbReference type="ARBA" id="ARBA00023157"/>
    </source>
</evidence>
<evidence type="ECO:0000313" key="9">
    <source>
        <dbReference type="RefSeq" id="XP_023562450.1"/>
    </source>
</evidence>
<proteinExistence type="inferred from homology"/>
<dbReference type="GO" id="GO:0003073">
    <property type="term" value="P:regulation of systemic arterial blood pressure"/>
    <property type="evidence" value="ECO:0007669"/>
    <property type="project" value="TreeGrafter"/>
</dbReference>
<evidence type="ECO:0000256" key="3">
    <source>
        <dbReference type="ARBA" id="ARBA00022525"/>
    </source>
</evidence>
<reference evidence="9" key="1">
    <citation type="submission" date="2025-08" db="UniProtKB">
        <authorList>
            <consortium name="RefSeq"/>
        </authorList>
    </citation>
    <scope>IDENTIFICATION</scope>
</reference>
<protein>
    <submittedName>
        <fullName evidence="9">Adrenomedullin-5-like protein</fullName>
    </submittedName>
</protein>
<feature type="signal peptide" evidence="7">
    <location>
        <begin position="1"/>
        <end position="47"/>
    </location>
</feature>
<dbReference type="OrthoDB" id="9627647at2759"/>
<feature type="chain" id="PRO_5028237367" evidence="7">
    <location>
        <begin position="48"/>
        <end position="137"/>
    </location>
</feature>
<evidence type="ECO:0000256" key="2">
    <source>
        <dbReference type="ARBA" id="ARBA00010575"/>
    </source>
</evidence>
<accession>A0A6P6DR36</accession>
<evidence type="ECO:0000256" key="7">
    <source>
        <dbReference type="SAM" id="SignalP"/>
    </source>
</evidence>